<dbReference type="AlphaFoldDB" id="A0A4R6RDA5"/>
<dbReference type="GO" id="GO:0042128">
    <property type="term" value="P:nitrate assimilation"/>
    <property type="evidence" value="ECO:0007669"/>
    <property type="project" value="UniProtKB-KW"/>
</dbReference>
<reference evidence="3 4" key="1">
    <citation type="submission" date="2019-03" db="EMBL/GenBank/DDBJ databases">
        <title>Genomic Encyclopedia of Type Strains, Phase IV (KMG-IV): sequencing the most valuable type-strain genomes for metagenomic binning, comparative biology and taxonomic classification.</title>
        <authorList>
            <person name="Goeker M."/>
        </authorList>
    </citation>
    <scope>NUCLEOTIDE SEQUENCE [LARGE SCALE GENOMIC DNA]</scope>
    <source>
        <strain evidence="3 4">DSM 11901</strain>
    </source>
</reference>
<feature type="region of interest" description="Disordered" evidence="2">
    <location>
        <begin position="209"/>
        <end position="242"/>
    </location>
</feature>
<dbReference type="EMBL" id="SNXW01000004">
    <property type="protein sequence ID" value="TDP83697.1"/>
    <property type="molecule type" value="Genomic_DNA"/>
</dbReference>
<dbReference type="Pfam" id="PF02613">
    <property type="entry name" value="Nitrate_red_del"/>
    <property type="match status" value="1"/>
</dbReference>
<keyword evidence="4" id="KW-1185">Reference proteome</keyword>
<dbReference type="Proteomes" id="UP000294593">
    <property type="component" value="Unassembled WGS sequence"/>
</dbReference>
<dbReference type="GO" id="GO:0051131">
    <property type="term" value="P:chaperone-mediated protein complex assembly"/>
    <property type="evidence" value="ECO:0007669"/>
    <property type="project" value="InterPro"/>
</dbReference>
<dbReference type="InterPro" id="IPR020945">
    <property type="entry name" value="DMSO/NO3_reduct_chaperone"/>
</dbReference>
<comment type="caution">
    <text evidence="3">The sequence shown here is derived from an EMBL/GenBank/DDBJ whole genome shotgun (WGS) entry which is preliminary data.</text>
</comment>
<keyword evidence="1" id="KW-0534">Nitrate assimilation</keyword>
<dbReference type="InterPro" id="IPR003765">
    <property type="entry name" value="NO3_reductase_chaperone_NarJ"/>
</dbReference>
<proteinExistence type="predicted"/>
<dbReference type="PANTHER" id="PTHR43680">
    <property type="entry name" value="NITRATE REDUCTASE MOLYBDENUM COFACTOR ASSEMBLY CHAPERONE"/>
    <property type="match status" value="1"/>
</dbReference>
<accession>A0A4R6RDA5</accession>
<gene>
    <name evidence="3" type="ORF">EV672_10475</name>
</gene>
<name>A0A4R6RDA5_9BURK</name>
<evidence type="ECO:0000256" key="2">
    <source>
        <dbReference type="SAM" id="MobiDB-lite"/>
    </source>
</evidence>
<dbReference type="SUPFAM" id="SSF89155">
    <property type="entry name" value="TorD-like"/>
    <property type="match status" value="1"/>
</dbReference>
<dbReference type="InterPro" id="IPR036411">
    <property type="entry name" value="TorD-like_sf"/>
</dbReference>
<evidence type="ECO:0000256" key="1">
    <source>
        <dbReference type="ARBA" id="ARBA00023063"/>
    </source>
</evidence>
<feature type="compositionally biased region" description="Polar residues" evidence="2">
    <location>
        <begin position="233"/>
        <end position="242"/>
    </location>
</feature>
<dbReference type="GO" id="GO:0051082">
    <property type="term" value="F:unfolded protein binding"/>
    <property type="evidence" value="ECO:0007669"/>
    <property type="project" value="InterPro"/>
</dbReference>
<evidence type="ECO:0000313" key="3">
    <source>
        <dbReference type="EMBL" id="TDP83697.1"/>
    </source>
</evidence>
<dbReference type="GO" id="GO:0016530">
    <property type="term" value="F:metallochaperone activity"/>
    <property type="evidence" value="ECO:0007669"/>
    <property type="project" value="TreeGrafter"/>
</dbReference>
<sequence>MSSLLNHFKTPAPTPARSLRALARLLAYPDAELRAHLGELLDALHAEPGLSEARLAGLQRLVSQLSASDAYEVESDYVELFDRGRATSLHLFEHVHGDSRERGQAMVDLVQTYEQAGLRLKPDNGGELPDHLPLVMEFASTLDASAAQGFTGEFAHILNALYAALLKRRSLYAHVPAAVLELMGHAIAPTEVPEDEALDDAWAEPAAFDGCASRGQQRADQPQPIHIVRTPRASASTPQRGA</sequence>
<protein>
    <submittedName>
        <fullName evidence="3">Respiratory nitrate reductase chaperone NarJ</fullName>
    </submittedName>
</protein>
<dbReference type="RefSeq" id="WP_133608386.1">
    <property type="nucleotide sequence ID" value="NZ_SNXW01000004.1"/>
</dbReference>
<dbReference type="Gene3D" id="1.10.3480.10">
    <property type="entry name" value="TorD-like"/>
    <property type="match status" value="1"/>
</dbReference>
<dbReference type="PANTHER" id="PTHR43680:SF2">
    <property type="entry name" value="NITRATE REDUCTASE MOLYBDENUM COFACTOR ASSEMBLY CHAPERONE NARJ"/>
    <property type="match status" value="1"/>
</dbReference>
<dbReference type="NCBIfam" id="TIGR00684">
    <property type="entry name" value="narJ"/>
    <property type="match status" value="1"/>
</dbReference>
<dbReference type="OrthoDB" id="8478585at2"/>
<organism evidence="3 4">
    <name type="scientific">Aquabacterium commune</name>
    <dbReference type="NCBI Taxonomy" id="70586"/>
    <lineage>
        <taxon>Bacteria</taxon>
        <taxon>Pseudomonadati</taxon>
        <taxon>Pseudomonadota</taxon>
        <taxon>Betaproteobacteria</taxon>
        <taxon>Burkholderiales</taxon>
        <taxon>Aquabacterium</taxon>
    </lineage>
</organism>
<evidence type="ECO:0000313" key="4">
    <source>
        <dbReference type="Proteomes" id="UP000294593"/>
    </source>
</evidence>